<reference evidence="2" key="1">
    <citation type="submission" date="2024-06" db="EMBL/GenBank/DDBJ databases">
        <title>Caulobacter inopinatus, sp. nov.</title>
        <authorList>
            <person name="Donachie S.P."/>
        </authorList>
    </citation>
    <scope>NUCLEOTIDE SEQUENCE</scope>
    <source>
        <strain evidence="2">73W</strain>
    </source>
</reference>
<protein>
    <submittedName>
        <fullName evidence="2">Cell wall hydrolase</fullName>
    </submittedName>
</protein>
<dbReference type="Gene3D" id="1.10.10.2520">
    <property type="entry name" value="Cell wall hydrolase SleB, domain 1"/>
    <property type="match status" value="1"/>
</dbReference>
<evidence type="ECO:0000259" key="1">
    <source>
        <dbReference type="Pfam" id="PF07486"/>
    </source>
</evidence>
<sequence length="351" mass="36469">MAQTATQHARSTRLAAAAAEGFSETALKEAVLRMDAGAQSVARRHDPFTVAGDAARDRRSSILAARLERKAQATGSNLDRNFVMRASLGGGFNPAAQPFHMAGALDQARELECLSQAVYYEARGEGPRGQQAVAQVVLNRVRHSAFPKTVCGVVFQRASARGGCQFSFACDGSMRRGREGGAWSRAEKIATRALSGAVMAEVGSATHFHTTAVAPNWGPRMMRVAQVGLHVFYKFNGRARPATFMERPQLTLAKATDVAPTVLASLAPAPAAPNLPQGGLYMAGSALADAETATLTAGPAAEVKIVPAGGKALPIAAKATAPAADKPVKTAAPAAEKVAEAAIKTAAVSEE</sequence>
<evidence type="ECO:0000313" key="2">
    <source>
        <dbReference type="EMBL" id="XDO95933.1"/>
    </source>
</evidence>
<feature type="domain" description="Cell wall hydrolase SleB" evidence="1">
    <location>
        <begin position="124"/>
        <end position="233"/>
    </location>
</feature>
<dbReference type="InterPro" id="IPR011105">
    <property type="entry name" value="Cell_wall_hydrolase_SleB"/>
</dbReference>
<dbReference type="InterPro" id="IPR042047">
    <property type="entry name" value="SleB_dom1"/>
</dbReference>
<dbReference type="RefSeq" id="WP_369058792.1">
    <property type="nucleotide sequence ID" value="NZ_CP158375.1"/>
</dbReference>
<accession>A0AB39KR90</accession>
<organism evidence="2">
    <name type="scientific">Caulobacter sp. 73W</name>
    <dbReference type="NCBI Taxonomy" id="3161137"/>
    <lineage>
        <taxon>Bacteria</taxon>
        <taxon>Pseudomonadati</taxon>
        <taxon>Pseudomonadota</taxon>
        <taxon>Alphaproteobacteria</taxon>
        <taxon>Caulobacterales</taxon>
        <taxon>Caulobacteraceae</taxon>
        <taxon>Caulobacter</taxon>
    </lineage>
</organism>
<name>A0AB39KR90_9CAUL</name>
<dbReference type="EMBL" id="CP158375">
    <property type="protein sequence ID" value="XDO95933.1"/>
    <property type="molecule type" value="Genomic_DNA"/>
</dbReference>
<gene>
    <name evidence="2" type="ORF">ABOZ73_14200</name>
</gene>
<dbReference type="Pfam" id="PF07486">
    <property type="entry name" value="Hydrolase_2"/>
    <property type="match status" value="1"/>
</dbReference>
<proteinExistence type="predicted"/>
<keyword evidence="2" id="KW-0378">Hydrolase</keyword>
<dbReference type="GO" id="GO:0016787">
    <property type="term" value="F:hydrolase activity"/>
    <property type="evidence" value="ECO:0007669"/>
    <property type="project" value="UniProtKB-KW"/>
</dbReference>
<dbReference type="AlphaFoldDB" id="A0AB39KR90"/>